<evidence type="ECO:0000256" key="5">
    <source>
        <dbReference type="ARBA" id="ARBA00037931"/>
    </source>
</evidence>
<dbReference type="EMBL" id="CCBN010000005">
    <property type="protein sequence ID" value="CDO53449.1"/>
    <property type="molecule type" value="Genomic_DNA"/>
</dbReference>
<evidence type="ECO:0000256" key="6">
    <source>
        <dbReference type="ARBA" id="ARBA00040563"/>
    </source>
</evidence>
<sequence length="435" mass="46212">MSSASPPLAYATLRAHAFPVTTTSFARLGRALVLVSGDEGGWCFVWDVRTRRPVVVFRAHTKAVIAVRVLALPEAAAAGDLVIVTHGRDHLLKVYRVDPDLLRGGSTRTSTQPPVYNTVLPMQSDDGTAYPSLPLIYTQDVNALNFCSVAFARALAPGGVASRVAFTVPSTLASENIDVYTVDLASGQLSRIVTALEAPKSPNQPLFDDAEVNRNAGIVMALLLVEISGTSDYALVAAYESGLVAVHRLVCGADGYRPTLLYATKCHSQPVLSLDADPLAHAWFLSSAADAKIFQHPLASLLPESPLADGSGVDPWIIGPTVAFNTKHAGLSALAVRPDAKLFATAGWDGMIRVFDARANVKKQQFRTLAVFKGGRQNGVTTVAFSPPDNTDSQIDPHGDSNADLASKLELLKPTSDNLLAVGGKDGRISLYALY</sequence>
<proteinExistence type="inferred from homology"/>
<evidence type="ECO:0000313" key="7">
    <source>
        <dbReference type="EMBL" id="CDO53449.1"/>
    </source>
</evidence>
<dbReference type="PANTHER" id="PTHR19854:SF1">
    <property type="entry name" value="GUANINE NUCLEOTIDE-BINDING PROTEIN SUBUNIT BETA-LIKE PROTEIN 1"/>
    <property type="match status" value="1"/>
</dbReference>
<protein>
    <recommendedName>
        <fullName evidence="6">ASTRA-associated protein 1</fullName>
    </recommendedName>
</protein>
<dbReference type="OrthoDB" id="7668193at2759"/>
<dbReference type="Proteomes" id="UP000242525">
    <property type="component" value="Unassembled WGS sequence"/>
</dbReference>
<name>A0A0J9X8G8_GEOCN</name>
<dbReference type="Pfam" id="PF00400">
    <property type="entry name" value="WD40"/>
    <property type="match status" value="1"/>
</dbReference>
<keyword evidence="3" id="KW-0156">Chromatin regulator</keyword>
<comment type="similarity">
    <text evidence="5">Belongs to the WD repeat ASA1 family.</text>
</comment>
<evidence type="ECO:0000256" key="4">
    <source>
        <dbReference type="ARBA" id="ARBA00037338"/>
    </source>
</evidence>
<dbReference type="InterPro" id="IPR015943">
    <property type="entry name" value="WD40/YVTN_repeat-like_dom_sf"/>
</dbReference>
<gene>
    <name evidence="7" type="ORF">BN980_GECA05s01891g</name>
</gene>
<evidence type="ECO:0000256" key="1">
    <source>
        <dbReference type="ARBA" id="ARBA00022574"/>
    </source>
</evidence>
<dbReference type="InterPro" id="IPR036322">
    <property type="entry name" value="WD40_repeat_dom_sf"/>
</dbReference>
<evidence type="ECO:0000256" key="2">
    <source>
        <dbReference type="ARBA" id="ARBA00022737"/>
    </source>
</evidence>
<keyword evidence="1" id="KW-0853">WD repeat</keyword>
<evidence type="ECO:0000256" key="3">
    <source>
        <dbReference type="ARBA" id="ARBA00022853"/>
    </source>
</evidence>
<dbReference type="SMART" id="SM00320">
    <property type="entry name" value="WD40"/>
    <property type="match status" value="5"/>
</dbReference>
<dbReference type="Gene3D" id="2.130.10.10">
    <property type="entry name" value="YVTN repeat-like/Quinoprotein amine dehydrogenase"/>
    <property type="match status" value="2"/>
</dbReference>
<evidence type="ECO:0000313" key="8">
    <source>
        <dbReference type="Proteomes" id="UP000242525"/>
    </source>
</evidence>
<dbReference type="SUPFAM" id="SSF50978">
    <property type="entry name" value="WD40 repeat-like"/>
    <property type="match status" value="1"/>
</dbReference>
<keyword evidence="2" id="KW-0677">Repeat</keyword>
<keyword evidence="8" id="KW-1185">Reference proteome</keyword>
<organism evidence="7 8">
    <name type="scientific">Geotrichum candidum</name>
    <name type="common">Oospora lactis</name>
    <name type="synonym">Dipodascus geotrichum</name>
    <dbReference type="NCBI Taxonomy" id="1173061"/>
    <lineage>
        <taxon>Eukaryota</taxon>
        <taxon>Fungi</taxon>
        <taxon>Dikarya</taxon>
        <taxon>Ascomycota</taxon>
        <taxon>Saccharomycotina</taxon>
        <taxon>Dipodascomycetes</taxon>
        <taxon>Dipodascales</taxon>
        <taxon>Dipodascaceae</taxon>
        <taxon>Geotrichum</taxon>
    </lineage>
</organism>
<dbReference type="GO" id="GO:0006325">
    <property type="term" value="P:chromatin organization"/>
    <property type="evidence" value="ECO:0007669"/>
    <property type="project" value="UniProtKB-KW"/>
</dbReference>
<dbReference type="InterPro" id="IPR001680">
    <property type="entry name" value="WD40_rpt"/>
</dbReference>
<comment type="function">
    <text evidence="4">Component of the ASTRA complex involved in chromatin remodeling.</text>
</comment>
<accession>A0A0J9X8G8</accession>
<dbReference type="STRING" id="1173061.A0A0J9X8G8"/>
<dbReference type="PANTHER" id="PTHR19854">
    <property type="entry name" value="TRANSDUCIN BETA-LIKE 3"/>
    <property type="match status" value="1"/>
</dbReference>
<comment type="caution">
    <text evidence="7">The sequence shown here is derived from an EMBL/GenBank/DDBJ whole genome shotgun (WGS) entry which is preliminary data.</text>
</comment>
<dbReference type="AlphaFoldDB" id="A0A0J9X8G8"/>
<reference evidence="7" key="1">
    <citation type="submission" date="2014-03" db="EMBL/GenBank/DDBJ databases">
        <authorList>
            <person name="Casaregola S."/>
        </authorList>
    </citation>
    <scope>NUCLEOTIDE SEQUENCE [LARGE SCALE GENOMIC DNA]</scope>
    <source>
        <strain evidence="7">CLIB 918</strain>
    </source>
</reference>